<protein>
    <submittedName>
        <fullName evidence="3">DUF4396 domain-containing protein</fullName>
    </submittedName>
</protein>
<proteinExistence type="predicted"/>
<dbReference type="InterPro" id="IPR025509">
    <property type="entry name" value="DUF4396"/>
</dbReference>
<feature type="domain" description="DUF4396" evidence="2">
    <location>
        <begin position="71"/>
        <end position="224"/>
    </location>
</feature>
<evidence type="ECO:0000313" key="3">
    <source>
        <dbReference type="EMBL" id="NID06357.1"/>
    </source>
</evidence>
<sequence length="227" mass="25012">MPDSAFQWICVLSLALGVLCAAGLLMHLVRHPPHMRIMMAVWPLCALFGSLGIVWLYARWGHRGADEAPHWVTVSKGTLHCGSGCTLGDLLAECLVFLAPSVAIAFGWHWLFADRTFATWVLDCILAFAFGILFQYFAIAPMRGLSVREGIKAAVKADTASLAAWQVGMFAVMAIFQFVLYPAWLHERPDAASPAFWFAMQWAMVGGFITAFPVNHLLIVKGLKEAM</sequence>
<reference evidence="3 4" key="1">
    <citation type="journal article" date="2011" name="Curr. Microbiol.">
        <title>Luteibacter jiangsuensis sp. nov.: a methamidophos-degrading bacterium isolated from a methamidophos-manufacturing factory.</title>
        <authorList>
            <person name="Wang L."/>
            <person name="Wang G.L."/>
            <person name="Li S.P."/>
            <person name="Jiang J.D."/>
        </authorList>
    </citation>
    <scope>NUCLEOTIDE SEQUENCE [LARGE SCALE GENOMIC DNA]</scope>
    <source>
        <strain evidence="3 4">CGMCC 1.10133</strain>
    </source>
</reference>
<keyword evidence="1" id="KW-1133">Transmembrane helix</keyword>
<dbReference type="Proteomes" id="UP001429601">
    <property type="component" value="Unassembled WGS sequence"/>
</dbReference>
<keyword evidence="1" id="KW-0472">Membrane</keyword>
<name>A0ABX0Q9U1_9GAMM</name>
<feature type="transmembrane region" description="Helical" evidence="1">
    <location>
        <begin position="6"/>
        <end position="25"/>
    </location>
</feature>
<organism evidence="3 4">
    <name type="scientific">Luteibacter jiangsuensis</name>
    <dbReference type="NCBI Taxonomy" id="637577"/>
    <lineage>
        <taxon>Bacteria</taxon>
        <taxon>Pseudomonadati</taxon>
        <taxon>Pseudomonadota</taxon>
        <taxon>Gammaproteobacteria</taxon>
        <taxon>Lysobacterales</taxon>
        <taxon>Rhodanobacteraceae</taxon>
        <taxon>Luteibacter</taxon>
    </lineage>
</organism>
<evidence type="ECO:0000313" key="4">
    <source>
        <dbReference type="Proteomes" id="UP001429601"/>
    </source>
</evidence>
<dbReference type="EMBL" id="JAAQQR010000008">
    <property type="protein sequence ID" value="NID06357.1"/>
    <property type="molecule type" value="Genomic_DNA"/>
</dbReference>
<accession>A0ABX0Q9U1</accession>
<gene>
    <name evidence="3" type="ORF">HBF26_15795</name>
</gene>
<feature type="transmembrane region" description="Helical" evidence="1">
    <location>
        <begin position="196"/>
        <end position="220"/>
    </location>
</feature>
<dbReference type="Pfam" id="PF14342">
    <property type="entry name" value="DUF4396"/>
    <property type="match status" value="1"/>
</dbReference>
<feature type="transmembrane region" description="Helical" evidence="1">
    <location>
        <begin position="37"/>
        <end position="58"/>
    </location>
</feature>
<feature type="transmembrane region" description="Helical" evidence="1">
    <location>
        <begin position="117"/>
        <end position="139"/>
    </location>
</feature>
<comment type="caution">
    <text evidence="3">The sequence shown here is derived from an EMBL/GenBank/DDBJ whole genome shotgun (WGS) entry which is preliminary data.</text>
</comment>
<evidence type="ECO:0000259" key="2">
    <source>
        <dbReference type="Pfam" id="PF14342"/>
    </source>
</evidence>
<keyword evidence="4" id="KW-1185">Reference proteome</keyword>
<keyword evidence="1" id="KW-0812">Transmembrane</keyword>
<evidence type="ECO:0000256" key="1">
    <source>
        <dbReference type="SAM" id="Phobius"/>
    </source>
</evidence>
<feature type="transmembrane region" description="Helical" evidence="1">
    <location>
        <begin position="160"/>
        <end position="184"/>
    </location>
</feature>